<evidence type="ECO:0000313" key="2">
    <source>
        <dbReference type="EMBL" id="RAG86918.1"/>
    </source>
</evidence>
<feature type="transmembrane region" description="Helical" evidence="1">
    <location>
        <begin position="38"/>
        <end position="61"/>
    </location>
</feature>
<feature type="transmembrane region" description="Helical" evidence="1">
    <location>
        <begin position="12"/>
        <end position="32"/>
    </location>
</feature>
<gene>
    <name evidence="2" type="ORF">DN069_04080</name>
</gene>
<evidence type="ECO:0000313" key="3">
    <source>
        <dbReference type="Proteomes" id="UP000248889"/>
    </source>
</evidence>
<sequence length="76" mass="8231">MTTPLRPRRVQLFPVLAGLLFLLVGVLYLLQAGGAFRLASWVVLPLGAGGLVLAGLLAAVYSRRPRREASQESTER</sequence>
<evidence type="ECO:0000256" key="1">
    <source>
        <dbReference type="SAM" id="Phobius"/>
    </source>
</evidence>
<dbReference type="Proteomes" id="UP000248889">
    <property type="component" value="Unassembled WGS sequence"/>
</dbReference>
<protein>
    <submittedName>
        <fullName evidence="2">Uncharacterized protein</fullName>
    </submittedName>
</protein>
<dbReference type="EMBL" id="QKYN01000017">
    <property type="protein sequence ID" value="RAG86918.1"/>
    <property type="molecule type" value="Genomic_DNA"/>
</dbReference>
<comment type="caution">
    <text evidence="2">The sequence shown here is derived from an EMBL/GenBank/DDBJ whole genome shotgun (WGS) entry which is preliminary data.</text>
</comment>
<keyword evidence="1" id="KW-0472">Membrane</keyword>
<dbReference type="RefSeq" id="WP_111499424.1">
    <property type="nucleotide sequence ID" value="NZ_QKYN01000017.1"/>
</dbReference>
<accession>A0A2X0JGX0</accession>
<reference evidence="2 3" key="1">
    <citation type="submission" date="2018-06" db="EMBL/GenBank/DDBJ databases">
        <title>Streptacidiphilus pinicola sp. nov., isolated from pine grove soil.</title>
        <authorList>
            <person name="Roh S.G."/>
            <person name="Park S."/>
            <person name="Kim M.-K."/>
            <person name="Yun B.-R."/>
            <person name="Park J."/>
            <person name="Kim M.J."/>
            <person name="Kim Y.S."/>
            <person name="Kim S.B."/>
        </authorList>
    </citation>
    <scope>NUCLEOTIDE SEQUENCE [LARGE SCALE GENOMIC DNA]</scope>
    <source>
        <strain evidence="2 3">MMS16-CNU450</strain>
    </source>
</reference>
<dbReference type="AlphaFoldDB" id="A0A2X0JGX0"/>
<keyword evidence="3" id="KW-1185">Reference proteome</keyword>
<keyword evidence="1" id="KW-0812">Transmembrane</keyword>
<keyword evidence="1" id="KW-1133">Transmembrane helix</keyword>
<organism evidence="2 3">
    <name type="scientific">Streptacidiphilus pinicola</name>
    <dbReference type="NCBI Taxonomy" id="2219663"/>
    <lineage>
        <taxon>Bacteria</taxon>
        <taxon>Bacillati</taxon>
        <taxon>Actinomycetota</taxon>
        <taxon>Actinomycetes</taxon>
        <taxon>Kitasatosporales</taxon>
        <taxon>Streptomycetaceae</taxon>
        <taxon>Streptacidiphilus</taxon>
    </lineage>
</organism>
<proteinExistence type="predicted"/>
<name>A0A2X0JGX0_9ACTN</name>